<dbReference type="Proteomes" id="UP000076857">
    <property type="component" value="Chromosome"/>
</dbReference>
<evidence type="ECO:0000313" key="5">
    <source>
        <dbReference type="Proteomes" id="UP000218731"/>
    </source>
</evidence>
<reference evidence="3 6" key="4">
    <citation type="submission" date="2020-09" db="EMBL/GenBank/DDBJ databases">
        <title>Co-existence of a novel multidrug-resistance efflux pump with carbapenem resistance gene blaVIM-2 in one megaplasmid in Pseudomonas putida.</title>
        <authorList>
            <person name="Peng K."/>
            <person name="Li R."/>
        </authorList>
    </citation>
    <scope>NUCLEOTIDE SEQUENCE [LARGE SCALE GENOMIC DNA]</scope>
    <source>
        <strain evidence="3 6">ZXPA-20</strain>
    </source>
</reference>
<accession>A0A161YLT6</accession>
<dbReference type="EMBL" id="AP015029">
    <property type="protein sequence ID" value="BAW24388.1"/>
    <property type="molecule type" value="Genomic_DNA"/>
</dbReference>
<organism evidence="1 5">
    <name type="scientific">Pseudomonas putida</name>
    <name type="common">Arthrobacter siderocapsulatus</name>
    <dbReference type="NCBI Taxonomy" id="303"/>
    <lineage>
        <taxon>Bacteria</taxon>
        <taxon>Pseudomonadati</taxon>
        <taxon>Pseudomonadota</taxon>
        <taxon>Gammaproteobacteria</taxon>
        <taxon>Pseudomonadales</taxon>
        <taxon>Pseudomonadaceae</taxon>
        <taxon>Pseudomonas</taxon>
    </lineage>
</organism>
<dbReference type="EMBL" id="CP050951">
    <property type="protein sequence ID" value="QJQ11637.1"/>
    <property type="molecule type" value="Genomic_DNA"/>
</dbReference>
<reference evidence="2 4" key="2">
    <citation type="submission" date="2016-04" db="EMBL/GenBank/DDBJ databases">
        <authorList>
            <person name="Qiu J."/>
        </authorList>
    </citation>
    <scope>NUCLEOTIDE SEQUENCE [LARGE SCALE GENOMIC DNA]</scope>
    <source>
        <strain evidence="2 4">JQ581</strain>
    </source>
</reference>
<name>A0A161YLT6_PSEPU</name>
<dbReference type="RefSeq" id="WP_063422659.1">
    <property type="nucleotide sequence ID" value="NZ_AP015029.1"/>
</dbReference>
<dbReference type="AlphaFoldDB" id="A0A161YLT6"/>
<evidence type="ECO:0000313" key="1">
    <source>
        <dbReference type="EMBL" id="BAW24388.1"/>
    </source>
</evidence>
<dbReference type="EMBL" id="CP061723">
    <property type="protein sequence ID" value="QOD00805.1"/>
    <property type="molecule type" value="Genomic_DNA"/>
</dbReference>
<gene>
    <name evidence="2" type="ORF">A3L25_020250</name>
    <name evidence="3" type="ORF">ID616_14420</name>
    <name evidence="1" type="ORF">KF715C_ch38150</name>
</gene>
<dbReference type="Proteomes" id="UP000516786">
    <property type="component" value="Chromosome"/>
</dbReference>
<evidence type="ECO:0000313" key="6">
    <source>
        <dbReference type="Proteomes" id="UP000516786"/>
    </source>
</evidence>
<reference evidence="2 4" key="3">
    <citation type="submission" date="2020-04" db="EMBL/GenBank/DDBJ databases">
        <title>Complete genome sequence of Pseudomonas putida strain JQ581.</title>
        <authorList>
            <person name="Mu Y."/>
        </authorList>
    </citation>
    <scope>NUCLEOTIDE SEQUENCE [LARGE SCALE GENOMIC DNA]</scope>
    <source>
        <strain evidence="2 4">JQ581</strain>
    </source>
</reference>
<evidence type="ECO:0000313" key="2">
    <source>
        <dbReference type="EMBL" id="QJQ11637.1"/>
    </source>
</evidence>
<dbReference type="Proteomes" id="UP000218731">
    <property type="component" value="Chromosome 1"/>
</dbReference>
<protein>
    <submittedName>
        <fullName evidence="1">Uncharacterized protein</fullName>
    </submittedName>
</protein>
<reference evidence="1 5" key="1">
    <citation type="submission" date="2015-11" db="EMBL/GenBank/DDBJ databases">
        <title>Complete genome sequencing of a biphenyl-degrading bacterium, Pseudomonas putida KF715 (=NBRC110667).</title>
        <authorList>
            <person name="Suenaga H."/>
            <person name="Fujihara N."/>
            <person name="Watanabe T."/>
            <person name="Hirose J."/>
            <person name="Kimura N."/>
            <person name="Yamazoe A."/>
            <person name="Hosoyama A."/>
            <person name="Shimodaira J."/>
            <person name="Furukawa K."/>
        </authorList>
    </citation>
    <scope>NUCLEOTIDE SEQUENCE [LARGE SCALE GENOMIC DNA]</scope>
    <source>
        <strain evidence="1 5">KF715</strain>
    </source>
</reference>
<sequence length="76" mass="8328">MSTSRRRDKAQADIGFEHLMSAAVAEFEADSRLACRAMRVKMAIGMFGVGSVLPNDLPLKLPTESLHESLVSHTLQ</sequence>
<dbReference type="OrthoDB" id="6994458at2"/>
<evidence type="ECO:0000313" key="3">
    <source>
        <dbReference type="EMBL" id="QOD00805.1"/>
    </source>
</evidence>
<evidence type="ECO:0000313" key="4">
    <source>
        <dbReference type="Proteomes" id="UP000076857"/>
    </source>
</evidence>
<proteinExistence type="predicted"/>